<evidence type="ECO:0000313" key="2">
    <source>
        <dbReference type="EMBL" id="OLP98347.1"/>
    </source>
</evidence>
<dbReference type="AlphaFoldDB" id="A0A1Q9DT54"/>
<reference evidence="2 3" key="1">
    <citation type="submission" date="2016-02" db="EMBL/GenBank/DDBJ databases">
        <title>Genome analysis of coral dinoflagellate symbionts highlights evolutionary adaptations to a symbiotic lifestyle.</title>
        <authorList>
            <person name="Aranda M."/>
            <person name="Li Y."/>
            <person name="Liew Y.J."/>
            <person name="Baumgarten S."/>
            <person name="Simakov O."/>
            <person name="Wilson M."/>
            <person name="Piel J."/>
            <person name="Ashoor H."/>
            <person name="Bougouffa S."/>
            <person name="Bajic V.B."/>
            <person name="Ryu T."/>
            <person name="Ravasi T."/>
            <person name="Bayer T."/>
            <person name="Micklem G."/>
            <person name="Kim H."/>
            <person name="Bhak J."/>
            <person name="Lajeunesse T.C."/>
            <person name="Voolstra C.R."/>
        </authorList>
    </citation>
    <scope>NUCLEOTIDE SEQUENCE [LARGE SCALE GENOMIC DNA]</scope>
    <source>
        <strain evidence="2 3">CCMP2467</strain>
    </source>
</reference>
<dbReference type="EMBL" id="LSRX01000400">
    <property type="protein sequence ID" value="OLP98347.1"/>
    <property type="molecule type" value="Genomic_DNA"/>
</dbReference>
<gene>
    <name evidence="2" type="ORF">AK812_SmicGene19216</name>
</gene>
<evidence type="ECO:0000256" key="1">
    <source>
        <dbReference type="SAM" id="MobiDB-lite"/>
    </source>
</evidence>
<name>A0A1Q9DT54_SYMMI</name>
<dbReference type="Proteomes" id="UP000186817">
    <property type="component" value="Unassembled WGS sequence"/>
</dbReference>
<proteinExistence type="predicted"/>
<feature type="compositionally biased region" description="Basic and acidic residues" evidence="1">
    <location>
        <begin position="43"/>
        <end position="59"/>
    </location>
</feature>
<keyword evidence="3" id="KW-1185">Reference proteome</keyword>
<protein>
    <submittedName>
        <fullName evidence="2">Uncharacterized protein</fullName>
    </submittedName>
</protein>
<sequence length="78" mass="8957">MDSASQQTRIQVLQDEKALLQHEKAQLEKVARQLQAVVAELKEKDVEREKRHQREREVQNKAVSMSDQDSPCAASLML</sequence>
<feature type="region of interest" description="Disordered" evidence="1">
    <location>
        <begin position="43"/>
        <end position="78"/>
    </location>
</feature>
<accession>A0A1Q9DT54</accession>
<evidence type="ECO:0000313" key="3">
    <source>
        <dbReference type="Proteomes" id="UP000186817"/>
    </source>
</evidence>
<organism evidence="2 3">
    <name type="scientific">Symbiodinium microadriaticum</name>
    <name type="common">Dinoflagellate</name>
    <name type="synonym">Zooxanthella microadriatica</name>
    <dbReference type="NCBI Taxonomy" id="2951"/>
    <lineage>
        <taxon>Eukaryota</taxon>
        <taxon>Sar</taxon>
        <taxon>Alveolata</taxon>
        <taxon>Dinophyceae</taxon>
        <taxon>Suessiales</taxon>
        <taxon>Symbiodiniaceae</taxon>
        <taxon>Symbiodinium</taxon>
    </lineage>
</organism>
<comment type="caution">
    <text evidence="2">The sequence shown here is derived from an EMBL/GenBank/DDBJ whole genome shotgun (WGS) entry which is preliminary data.</text>
</comment>